<dbReference type="PROSITE" id="PS51608">
    <property type="entry name" value="SAM_MT_UBIE"/>
    <property type="match status" value="1"/>
</dbReference>
<dbReference type="Pfam" id="PF01209">
    <property type="entry name" value="Ubie_methyltran"/>
    <property type="match status" value="1"/>
</dbReference>
<dbReference type="eggNOG" id="COG2226">
    <property type="taxonomic scope" value="Bacteria"/>
</dbReference>
<dbReference type="GO" id="GO:0006744">
    <property type="term" value="P:ubiquinone biosynthetic process"/>
    <property type="evidence" value="ECO:0007669"/>
    <property type="project" value="UniProtKB-UniPathway"/>
</dbReference>
<dbReference type="PATRIC" id="fig|1121448.10.peg.1394"/>
<organism evidence="6 7">
    <name type="scientific">Megalodesulfovibrio gigas (strain ATCC 19364 / DSM 1382 / NCIMB 9332 / VKM B-1759)</name>
    <name type="common">Desulfovibrio gigas</name>
    <dbReference type="NCBI Taxonomy" id="1121448"/>
    <lineage>
        <taxon>Bacteria</taxon>
        <taxon>Pseudomonadati</taxon>
        <taxon>Thermodesulfobacteriota</taxon>
        <taxon>Desulfovibrionia</taxon>
        <taxon>Desulfovibrionales</taxon>
        <taxon>Desulfovibrionaceae</taxon>
        <taxon>Megalodesulfovibrio</taxon>
    </lineage>
</organism>
<dbReference type="HOGENOM" id="CLU_037990_0_0_7"/>
<name>T2G9H8_MEGG1</name>
<keyword evidence="7" id="KW-1185">Reference proteome</keyword>
<dbReference type="PANTHER" id="PTHR43591:SF24">
    <property type="entry name" value="2-METHOXY-6-POLYPRENYL-1,4-BENZOQUINOL METHYLASE, MITOCHONDRIAL"/>
    <property type="match status" value="1"/>
</dbReference>
<dbReference type="UniPathway" id="UPA00232"/>
<dbReference type="Proteomes" id="UP000016587">
    <property type="component" value="Chromosome"/>
</dbReference>
<dbReference type="GO" id="GO:0009234">
    <property type="term" value="P:menaquinone biosynthetic process"/>
    <property type="evidence" value="ECO:0007669"/>
    <property type="project" value="UniProtKB-UniRule"/>
</dbReference>
<evidence type="ECO:0000256" key="4">
    <source>
        <dbReference type="ARBA" id="ARBA00022691"/>
    </source>
</evidence>
<reference evidence="7" key="2">
    <citation type="submission" date="2013-07" db="EMBL/GenBank/DDBJ databases">
        <authorList>
            <person name="Morais-Silva F.O."/>
            <person name="Rezende A.M."/>
            <person name="Pimentel C."/>
            <person name="Resende D.M."/>
            <person name="Santos C.I."/>
            <person name="Clemente C."/>
            <person name="de Oliveira L.M."/>
            <person name="da Silva S.M."/>
            <person name="Costa D.A."/>
            <person name="Varela-Raposo A."/>
            <person name="Horacio E.C.A."/>
            <person name="Matos M."/>
            <person name="Flores O."/>
            <person name="Ruiz J.C."/>
            <person name="Rodrigues-Pousada C."/>
        </authorList>
    </citation>
    <scope>NUCLEOTIDE SEQUENCE [LARGE SCALE GENOMIC DNA]</scope>
    <source>
        <strain evidence="7">ATCC 19364 / DSM 1382 / NCIMB 9332 / VKM B-1759</strain>
    </source>
</reference>
<comment type="caution">
    <text evidence="5">Lacks conserved residue(s) required for the propagation of feature annotation.</text>
</comment>
<keyword evidence="3 5" id="KW-0808">Transferase</keyword>
<evidence type="ECO:0000256" key="3">
    <source>
        <dbReference type="ARBA" id="ARBA00022679"/>
    </source>
</evidence>
<evidence type="ECO:0000256" key="1">
    <source>
        <dbReference type="ARBA" id="ARBA00022428"/>
    </source>
</evidence>
<dbReference type="STRING" id="1121448.DGI_1399"/>
<comment type="function">
    <text evidence="5">Methyltransferase required for the conversion of demethylmenaquinol (DMKH2) to menaquinol (MKH2).</text>
</comment>
<comment type="similarity">
    <text evidence="5">Belongs to the class I-like SAM-binding methyltransferase superfamily. MenG/UbiE family.</text>
</comment>
<dbReference type="GO" id="GO:0043770">
    <property type="term" value="F:demethylmenaquinone methyltransferase activity"/>
    <property type="evidence" value="ECO:0007669"/>
    <property type="project" value="UniProtKB-UniRule"/>
</dbReference>
<dbReference type="CDD" id="cd02440">
    <property type="entry name" value="AdoMet_MTases"/>
    <property type="match status" value="1"/>
</dbReference>
<dbReference type="PROSITE" id="PS01183">
    <property type="entry name" value="UBIE_1"/>
    <property type="match status" value="1"/>
</dbReference>
<dbReference type="InterPro" id="IPR023576">
    <property type="entry name" value="UbiE/COQ5_MeTrFase_CS"/>
</dbReference>
<dbReference type="UniPathway" id="UPA00079">
    <property type="reaction ID" value="UER00169"/>
</dbReference>
<dbReference type="EC" id="2.1.1.163" evidence="5"/>
<dbReference type="NCBIfam" id="TIGR01934">
    <property type="entry name" value="MenG_MenH_UbiE"/>
    <property type="match status" value="1"/>
</dbReference>
<feature type="binding site" evidence="5">
    <location>
        <position position="87"/>
    </location>
    <ligand>
        <name>S-adenosyl-L-methionine</name>
        <dbReference type="ChEBI" id="CHEBI:59789"/>
    </ligand>
</feature>
<keyword evidence="6" id="KW-0830">Ubiquinone</keyword>
<comment type="pathway">
    <text evidence="5">Quinol/quinone metabolism; menaquinone biosynthesis; menaquinol from 1,4-dihydroxy-2-naphthoate: step 2/2.</text>
</comment>
<dbReference type="InterPro" id="IPR004033">
    <property type="entry name" value="UbiE/COQ5_MeTrFase"/>
</dbReference>
<dbReference type="EMBL" id="CP006585">
    <property type="protein sequence ID" value="AGW13245.1"/>
    <property type="molecule type" value="Genomic_DNA"/>
</dbReference>
<accession>T2G9H8</accession>
<gene>
    <name evidence="5" type="primary">menG</name>
    <name evidence="6" type="ORF">DGI_1399</name>
</gene>
<proteinExistence type="inferred from homology"/>
<evidence type="ECO:0000256" key="5">
    <source>
        <dbReference type="HAMAP-Rule" id="MF_01813"/>
    </source>
</evidence>
<comment type="catalytic activity">
    <reaction evidence="5">
        <text>a 2-demethylmenaquinol + S-adenosyl-L-methionine = a menaquinol + S-adenosyl-L-homocysteine + H(+)</text>
        <dbReference type="Rhea" id="RHEA:42640"/>
        <dbReference type="Rhea" id="RHEA-COMP:9539"/>
        <dbReference type="Rhea" id="RHEA-COMP:9563"/>
        <dbReference type="ChEBI" id="CHEBI:15378"/>
        <dbReference type="ChEBI" id="CHEBI:18151"/>
        <dbReference type="ChEBI" id="CHEBI:55437"/>
        <dbReference type="ChEBI" id="CHEBI:57856"/>
        <dbReference type="ChEBI" id="CHEBI:59789"/>
        <dbReference type="EC" id="2.1.1.163"/>
    </reaction>
</comment>
<dbReference type="KEGG" id="dgg:DGI_1399"/>
<dbReference type="Gene3D" id="3.40.50.150">
    <property type="entry name" value="Vaccinia Virus protein VP39"/>
    <property type="match status" value="1"/>
</dbReference>
<keyword evidence="4 5" id="KW-0949">S-adenosyl-L-methionine</keyword>
<protein>
    <recommendedName>
        <fullName evidence="5">Demethylmenaquinone methyltransferase</fullName>
        <ecNumber evidence="5">2.1.1.163</ecNumber>
    </recommendedName>
</protein>
<dbReference type="GO" id="GO:0032259">
    <property type="term" value="P:methylation"/>
    <property type="evidence" value="ECO:0007669"/>
    <property type="project" value="UniProtKB-KW"/>
</dbReference>
<keyword evidence="2 5" id="KW-0489">Methyltransferase</keyword>
<dbReference type="InterPro" id="IPR029063">
    <property type="entry name" value="SAM-dependent_MTases_sf"/>
</dbReference>
<sequence length="244" mass="26745">MTTSLTPDAHRRAVSAMFGRIAGWYDFLNHFLSGGVDIWWRRQLLNAAAPAWQDGRPVIVLDLAAGTLDVTAGILRRSPTARVAALDIAAPMLRKGLGKISREDRDRMLPGVADGRVLPLADASVAAVTIAFGIRNIVPRDAAYAEIRRVLVPGGRFCILEFGSGRTRILRGLYNVYLRRILPAMGRIFSGDPEAYRYLAETIERFPDAPSLGRELEAAGFVDVHWQKLTCGIAYVHVGVAPKP</sequence>
<dbReference type="RefSeq" id="WP_021760042.1">
    <property type="nucleotide sequence ID" value="NC_022444.1"/>
</dbReference>
<dbReference type="HAMAP" id="MF_01813">
    <property type="entry name" value="MenG_UbiE_methyltr"/>
    <property type="match status" value="1"/>
</dbReference>
<keyword evidence="1 5" id="KW-0474">Menaquinone biosynthesis</keyword>
<dbReference type="PANTHER" id="PTHR43591">
    <property type="entry name" value="METHYLTRANSFERASE"/>
    <property type="match status" value="1"/>
</dbReference>
<feature type="binding site" evidence="5">
    <location>
        <begin position="114"/>
        <end position="115"/>
    </location>
    <ligand>
        <name>S-adenosyl-L-methionine</name>
        <dbReference type="ChEBI" id="CHEBI:59789"/>
    </ligand>
</feature>
<reference evidence="6 7" key="1">
    <citation type="journal article" date="2013" name="J. Bacteriol.">
        <title>Roles of HynAB and Ech, the only two hydrogenases found in the model sulfate reducer Desulfovibrio gigas.</title>
        <authorList>
            <person name="Morais-Silva F.O."/>
            <person name="Santos C.I."/>
            <person name="Rodrigues R."/>
            <person name="Pereira I.A."/>
            <person name="Rodrigues-Pousada C."/>
        </authorList>
    </citation>
    <scope>NUCLEOTIDE SEQUENCE [LARGE SCALE GENOMIC DNA]</scope>
    <source>
        <strain evidence="7">ATCC 19364 / DSM 1382 / NCIMB 9332 / VKM B-1759</strain>
    </source>
</reference>
<dbReference type="AlphaFoldDB" id="T2G9H8"/>
<feature type="binding site" evidence="5">
    <location>
        <position position="67"/>
    </location>
    <ligand>
        <name>S-adenosyl-L-methionine</name>
        <dbReference type="ChEBI" id="CHEBI:59789"/>
    </ligand>
</feature>
<evidence type="ECO:0000313" key="6">
    <source>
        <dbReference type="EMBL" id="AGW13245.1"/>
    </source>
</evidence>
<dbReference type="SUPFAM" id="SSF53335">
    <property type="entry name" value="S-adenosyl-L-methionine-dependent methyltransferases"/>
    <property type="match status" value="1"/>
</dbReference>
<evidence type="ECO:0000256" key="2">
    <source>
        <dbReference type="ARBA" id="ARBA00022603"/>
    </source>
</evidence>
<dbReference type="OrthoDB" id="9808140at2"/>
<evidence type="ECO:0000313" key="7">
    <source>
        <dbReference type="Proteomes" id="UP000016587"/>
    </source>
</evidence>